<dbReference type="Proteomes" id="UP001596253">
    <property type="component" value="Unassembled WGS sequence"/>
</dbReference>
<name>A0ABW1R4Y3_9LACO</name>
<protein>
    <submittedName>
        <fullName evidence="2">Uncharacterized protein</fullName>
    </submittedName>
</protein>
<feature type="transmembrane region" description="Helical" evidence="1">
    <location>
        <begin position="6"/>
        <end position="22"/>
    </location>
</feature>
<keyword evidence="1" id="KW-1133">Transmembrane helix</keyword>
<feature type="transmembrane region" description="Helical" evidence="1">
    <location>
        <begin position="208"/>
        <end position="228"/>
    </location>
</feature>
<gene>
    <name evidence="2" type="ORF">ACFP3T_09630</name>
</gene>
<keyword evidence="3" id="KW-1185">Reference proteome</keyword>
<sequence length="398" mass="44539">MPAVFGLITLVLVISGVIRLLIDKFKDDYRLWAILGAKPNQLALLIGGQMSLAGMVGGCLGYFLSLPMVDKYYAWVITTRGMREFPAINMKLQLSSLILTILLLGTFTGVIGFINGKRTFTNGHQRRCLTKKRKFGLSLIGWFWCVITCGSLSYVYSLFYQKPKYLLMLFGSQSLEDTYSQALLGLIITMIIATHASERLILPVLVKALAVVFPATIIKTFKIAYWHVLRKTDFLRSVTMPLFIFSLVSSYFMYMIVDLANVANKRNLSEIIGTLILFLGAPFLIILANTISLTIISRPERTASSRQLQIIGLSLKDLLHEKGVEAGIYGLIVFIQGVIGNALLFIPILKASDYTQTQMYDSWWSIVEWPAATGIMVFLFILIVDGSYIYKISVSNSQ</sequence>
<proteinExistence type="predicted"/>
<reference evidence="3" key="1">
    <citation type="journal article" date="2019" name="Int. J. Syst. Evol. Microbiol.">
        <title>The Global Catalogue of Microorganisms (GCM) 10K type strain sequencing project: providing services to taxonomists for standard genome sequencing and annotation.</title>
        <authorList>
            <consortium name="The Broad Institute Genomics Platform"/>
            <consortium name="The Broad Institute Genome Sequencing Center for Infectious Disease"/>
            <person name="Wu L."/>
            <person name="Ma J."/>
        </authorList>
    </citation>
    <scope>NUCLEOTIDE SEQUENCE [LARGE SCALE GENOMIC DNA]</scope>
    <source>
        <strain evidence="3">CCM 8932</strain>
    </source>
</reference>
<feature type="transmembrane region" description="Helical" evidence="1">
    <location>
        <begin position="92"/>
        <end position="114"/>
    </location>
</feature>
<feature type="transmembrane region" description="Helical" evidence="1">
    <location>
        <begin position="369"/>
        <end position="390"/>
    </location>
</feature>
<dbReference type="EMBL" id="JBHSSD010000041">
    <property type="protein sequence ID" value="MFC6164928.1"/>
    <property type="molecule type" value="Genomic_DNA"/>
</dbReference>
<keyword evidence="1" id="KW-0472">Membrane</keyword>
<feature type="transmembrane region" description="Helical" evidence="1">
    <location>
        <begin position="179"/>
        <end position="196"/>
    </location>
</feature>
<feature type="transmembrane region" description="Helical" evidence="1">
    <location>
        <begin position="272"/>
        <end position="296"/>
    </location>
</feature>
<organism evidence="2 3">
    <name type="scientific">Lactiplantibacillus dongliensis</name>
    <dbReference type="NCBI Taxonomy" id="2559919"/>
    <lineage>
        <taxon>Bacteria</taxon>
        <taxon>Bacillati</taxon>
        <taxon>Bacillota</taxon>
        <taxon>Bacilli</taxon>
        <taxon>Lactobacillales</taxon>
        <taxon>Lactobacillaceae</taxon>
        <taxon>Lactiplantibacillus</taxon>
    </lineage>
</organism>
<feature type="transmembrane region" description="Helical" evidence="1">
    <location>
        <begin position="240"/>
        <end position="260"/>
    </location>
</feature>
<feature type="transmembrane region" description="Helical" evidence="1">
    <location>
        <begin position="42"/>
        <end position="64"/>
    </location>
</feature>
<feature type="transmembrane region" description="Helical" evidence="1">
    <location>
        <begin position="135"/>
        <end position="159"/>
    </location>
</feature>
<keyword evidence="1" id="KW-0812">Transmembrane</keyword>
<accession>A0ABW1R4Y3</accession>
<evidence type="ECO:0000313" key="2">
    <source>
        <dbReference type="EMBL" id="MFC6164928.1"/>
    </source>
</evidence>
<evidence type="ECO:0000256" key="1">
    <source>
        <dbReference type="SAM" id="Phobius"/>
    </source>
</evidence>
<evidence type="ECO:0000313" key="3">
    <source>
        <dbReference type="Proteomes" id="UP001596253"/>
    </source>
</evidence>
<comment type="caution">
    <text evidence="2">The sequence shown here is derived from an EMBL/GenBank/DDBJ whole genome shotgun (WGS) entry which is preliminary data.</text>
</comment>
<feature type="transmembrane region" description="Helical" evidence="1">
    <location>
        <begin position="326"/>
        <end position="349"/>
    </location>
</feature>